<sequence length="1093" mass="116675">MKRLSLSLYVNCHHRSYGCRTAAGGSDDMLRCRISPVPPARTSGVVCGMGSGPPPGASRARLISPCPSPWIAQWQQRRHMHDATTVAAITDNQLRGSLSTASPGPSSVCPSSSTTTANTSGSADPTPETFLLTQLQVLAKQYRGTPKSNSSKGVVESRATGTDVQVSANSAGALAALVSDADMCASGHLDDSTLAPSQSNKPAWQRGLELAQTASCATAAVTEWLLFLCLRSSQSTTNAAESLTAAPLEVCEGVYSAWRELHRGQKPERNIAAAADVANAVAVSNSPSSARAHLPHHRSPFSPKGIHHHYATYLLRELHHAQTAAVSHTATRKGSSGINGGDDVCRASMPTKDSAAAHAASMHRMRYLLHRVLEVLLIHLPQDLAATAAAGSAAKTTEQTCGVKGRCSRQCQPSLRPTTALLVLEAARHAARFYRQSSMLSGVDPSGNFSLLSFLWETAHSTSSPQDAPAASPPPTHSALAAVAREAFETIMKSSATAPTDRSAAALQKHHHLQNDALALYVAFLATICMPPMSERRLEVELQAIDRFVLAGSPTARQLDVSSPHQQPQALSNGPPRLLVSADRAPRDQSGSASSASALATAPGVRWLMATYLSPSSSSSAPVSEPRAEADRRQWDFTRDAVVAVLCRSSPLLTSGSGKPSSAAHVHNKGVCVVPSSAAPAPLPWCVWMLRALLHDDAQQQQKKGSGTASLGGAIRSDADEMSTLVLSIRLVMDLRRHSQATLACHGSPRWEKHRQHRLVTLLRPPLQLVWATLLDAAVRGQLIPANSCSAASDNGFATQHSTRACFFPHCGTPAVLQRLCYPHYDKTQWRRGTVNLYMQLLDQWSESTQVRQVFAAVARREREWQLEVHEAVLAEPRGLVSADDEVDGGDEDDSEGIGDSEAERVSTEEGQAAASTARAGSQKPMVVRVFRRYRPALNLESCLITLRHCGFPRQVVAELWDGAAGAKDGIEGSDGTPATAAQAKLAGEVLQYMICSLHVAERRPHRTAPSGSDADASHERESWVGGTKTPHALSADGDPGANLVDSSTMEADGLPVSHWVAWIRKSCVPALAHLYQSVGLEDEWAQLGYGHE</sequence>
<dbReference type="GeneID" id="13449306"/>
<dbReference type="OrthoDB" id="273782at2759"/>
<reference evidence="2 3" key="1">
    <citation type="journal article" date="2011" name="Genome Res.">
        <title>Chromosome and gene copy number variation allow major structural change between species and strains of Leishmania.</title>
        <authorList>
            <person name="Rogers M.B."/>
            <person name="Hilley J.D."/>
            <person name="Dickens N.J."/>
            <person name="Wilkes J."/>
            <person name="Bates P.A."/>
            <person name="Depledge D.P."/>
            <person name="Harris D."/>
            <person name="Her Y."/>
            <person name="Herzyk P."/>
            <person name="Imamura H."/>
            <person name="Otto T.D."/>
            <person name="Sanders M."/>
            <person name="Seeger K."/>
            <person name="Dujardin J.C."/>
            <person name="Berriman M."/>
            <person name="Smith D.F."/>
            <person name="Hertz-Fowler C."/>
            <person name="Mottram J.C."/>
        </authorList>
    </citation>
    <scope>NUCLEOTIDE SEQUENCE [LARGE SCALE GENOMIC DNA]</scope>
    <source>
        <strain evidence="2 3">MHOM/GT/2001/U1103</strain>
    </source>
</reference>
<organism evidence="2 3">
    <name type="scientific">Leishmania mexicana (strain MHOM/GT/2001/U1103)</name>
    <dbReference type="NCBI Taxonomy" id="929439"/>
    <lineage>
        <taxon>Eukaryota</taxon>
        <taxon>Discoba</taxon>
        <taxon>Euglenozoa</taxon>
        <taxon>Kinetoplastea</taxon>
        <taxon>Metakinetoplastina</taxon>
        <taxon>Trypanosomatida</taxon>
        <taxon>Trypanosomatidae</taxon>
        <taxon>Leishmaniinae</taxon>
        <taxon>Leishmania</taxon>
    </lineage>
</organism>
<feature type="region of interest" description="Disordered" evidence="1">
    <location>
        <begin position="558"/>
        <end position="597"/>
    </location>
</feature>
<dbReference type="PhylomeDB" id="E9AYB8"/>
<name>E9AYB8_LEIMU</name>
<dbReference type="EMBL" id="FR799579">
    <property type="protein sequence ID" value="CBZ27959.1"/>
    <property type="molecule type" value="Genomic_DNA"/>
</dbReference>
<evidence type="ECO:0000313" key="2">
    <source>
        <dbReference type="EMBL" id="CBZ27959.1"/>
    </source>
</evidence>
<evidence type="ECO:0000256" key="1">
    <source>
        <dbReference type="SAM" id="MobiDB-lite"/>
    </source>
</evidence>
<feature type="compositionally biased region" description="Acidic residues" evidence="1">
    <location>
        <begin position="883"/>
        <end position="901"/>
    </location>
</feature>
<feature type="region of interest" description="Disordered" evidence="1">
    <location>
        <begin position="880"/>
        <end position="920"/>
    </location>
</feature>
<keyword evidence="3" id="KW-1185">Reference proteome</keyword>
<feature type="region of interest" description="Disordered" evidence="1">
    <location>
        <begin position="96"/>
        <end position="127"/>
    </location>
</feature>
<feature type="compositionally biased region" description="Polar residues" evidence="1">
    <location>
        <begin position="560"/>
        <end position="572"/>
    </location>
</feature>
<feature type="region of interest" description="Disordered" evidence="1">
    <location>
        <begin position="1004"/>
        <end position="1038"/>
    </location>
</feature>
<feature type="compositionally biased region" description="Low complexity" evidence="1">
    <location>
        <begin position="102"/>
        <end position="123"/>
    </location>
</feature>
<dbReference type="AlphaFoldDB" id="E9AYB8"/>
<dbReference type="RefSeq" id="XP_003876440.1">
    <property type="nucleotide sequence ID" value="XM_003876391.1"/>
</dbReference>
<gene>
    <name evidence="2" type="ORF">LMXM_26_1390</name>
</gene>
<protein>
    <submittedName>
        <fullName evidence="2">Uncharacterized protein</fullName>
    </submittedName>
</protein>
<evidence type="ECO:0000313" key="3">
    <source>
        <dbReference type="Proteomes" id="UP000007259"/>
    </source>
</evidence>
<accession>E9AYB8</accession>
<dbReference type="KEGG" id="lmi:LMXM_26_1390"/>
<dbReference type="Proteomes" id="UP000007259">
    <property type="component" value="Chromosome 26"/>
</dbReference>
<dbReference type="OMA" id="HHYATYL"/>
<proteinExistence type="predicted"/>
<dbReference type="VEuPathDB" id="TriTrypDB:LmxM.26.1390"/>
<feature type="region of interest" description="Disordered" evidence="1">
    <location>
        <begin position="142"/>
        <end position="162"/>
    </location>
</feature>